<dbReference type="InterPro" id="IPR036388">
    <property type="entry name" value="WH-like_DNA-bd_sf"/>
</dbReference>
<protein>
    <submittedName>
        <fullName evidence="2">HTH domain protein</fullName>
    </submittedName>
</protein>
<sequence length="267" mass="29721">MGKGTNAHQEGAGLADAMGNAPRPSHFPLLRLLQLLVLLQTERYPNARRLAEICEVSRRTIYRDLAMLDEAGIPILYRPERQGYQLARRMFLTDPRIEEHEALALLILSRNWAAGEDLGLSRAAGSAVQKVLQALPEPLRDNLLAAAEVVGDRPAEGAVSAERTEIHSLLLKSLSDRRHVRIWLTVAGSDAVECTKLAIYRLSRIDGQWCLVGRSSRHADVCLIPMRSVSRAESTEEAYSIPPRFNLERFLEQARPAVEGRPHLNVG</sequence>
<accession>A0A5B9W286</accession>
<dbReference type="PANTHER" id="PTHR34580:SF1">
    <property type="entry name" value="PROTEIN PAFC"/>
    <property type="match status" value="1"/>
</dbReference>
<evidence type="ECO:0000259" key="1">
    <source>
        <dbReference type="Pfam" id="PF08279"/>
    </source>
</evidence>
<dbReference type="Gene3D" id="1.10.10.10">
    <property type="entry name" value="Winged helix-like DNA-binding domain superfamily/Winged helix DNA-binding domain"/>
    <property type="match status" value="1"/>
</dbReference>
<evidence type="ECO:0000313" key="2">
    <source>
        <dbReference type="EMBL" id="QEH34125.1"/>
    </source>
</evidence>
<gene>
    <name evidence="2" type="ORF">OJF2_26600</name>
</gene>
<dbReference type="SUPFAM" id="SSF46785">
    <property type="entry name" value="Winged helix' DNA-binding domain"/>
    <property type="match status" value="1"/>
</dbReference>
<dbReference type="EMBL" id="CP042997">
    <property type="protein sequence ID" value="QEH34125.1"/>
    <property type="molecule type" value="Genomic_DNA"/>
</dbReference>
<dbReference type="InterPro" id="IPR051534">
    <property type="entry name" value="CBASS_pafABC_assoc_protein"/>
</dbReference>
<keyword evidence="3" id="KW-1185">Reference proteome</keyword>
<dbReference type="OrthoDB" id="9767131at2"/>
<feature type="domain" description="Helix-turn-helix type 11" evidence="1">
    <location>
        <begin position="31"/>
        <end position="85"/>
    </location>
</feature>
<reference evidence="2 3" key="1">
    <citation type="submission" date="2019-08" db="EMBL/GenBank/DDBJ databases">
        <title>Deep-cultivation of Planctomycetes and their phenomic and genomic characterization uncovers novel biology.</title>
        <authorList>
            <person name="Wiegand S."/>
            <person name="Jogler M."/>
            <person name="Boedeker C."/>
            <person name="Pinto D."/>
            <person name="Vollmers J."/>
            <person name="Rivas-Marin E."/>
            <person name="Kohn T."/>
            <person name="Peeters S.H."/>
            <person name="Heuer A."/>
            <person name="Rast P."/>
            <person name="Oberbeckmann S."/>
            <person name="Bunk B."/>
            <person name="Jeske O."/>
            <person name="Meyerdierks A."/>
            <person name="Storesund J.E."/>
            <person name="Kallscheuer N."/>
            <person name="Luecker S."/>
            <person name="Lage O.M."/>
            <person name="Pohl T."/>
            <person name="Merkel B.J."/>
            <person name="Hornburger P."/>
            <person name="Mueller R.-W."/>
            <person name="Bruemmer F."/>
            <person name="Labrenz M."/>
            <person name="Spormann A.M."/>
            <person name="Op den Camp H."/>
            <person name="Overmann J."/>
            <person name="Amann R."/>
            <person name="Jetten M.S.M."/>
            <person name="Mascher T."/>
            <person name="Medema M.H."/>
            <person name="Devos D.P."/>
            <person name="Kaster A.-K."/>
            <person name="Ovreas L."/>
            <person name="Rohde M."/>
            <person name="Galperin M.Y."/>
            <person name="Jogler C."/>
        </authorList>
    </citation>
    <scope>NUCLEOTIDE SEQUENCE [LARGE SCALE GENOMIC DNA]</scope>
    <source>
        <strain evidence="2 3">OJF2</strain>
    </source>
</reference>
<dbReference type="InterPro" id="IPR013196">
    <property type="entry name" value="HTH_11"/>
</dbReference>
<dbReference type="InterPro" id="IPR036390">
    <property type="entry name" value="WH_DNA-bd_sf"/>
</dbReference>
<dbReference type="Proteomes" id="UP000324233">
    <property type="component" value="Chromosome"/>
</dbReference>
<dbReference type="KEGG" id="agv:OJF2_26600"/>
<name>A0A5B9W286_9BACT</name>
<dbReference type="PANTHER" id="PTHR34580">
    <property type="match status" value="1"/>
</dbReference>
<dbReference type="RefSeq" id="WP_148594092.1">
    <property type="nucleotide sequence ID" value="NZ_CP042997.1"/>
</dbReference>
<evidence type="ECO:0000313" key="3">
    <source>
        <dbReference type="Proteomes" id="UP000324233"/>
    </source>
</evidence>
<dbReference type="AlphaFoldDB" id="A0A5B9W286"/>
<organism evidence="2 3">
    <name type="scientific">Aquisphaera giovannonii</name>
    <dbReference type="NCBI Taxonomy" id="406548"/>
    <lineage>
        <taxon>Bacteria</taxon>
        <taxon>Pseudomonadati</taxon>
        <taxon>Planctomycetota</taxon>
        <taxon>Planctomycetia</taxon>
        <taxon>Isosphaerales</taxon>
        <taxon>Isosphaeraceae</taxon>
        <taxon>Aquisphaera</taxon>
    </lineage>
</organism>
<dbReference type="Pfam" id="PF08279">
    <property type="entry name" value="HTH_11"/>
    <property type="match status" value="1"/>
</dbReference>
<proteinExistence type="predicted"/>